<comment type="subunit">
    <text evidence="3">Homodimer.</text>
</comment>
<dbReference type="InterPro" id="IPR047109">
    <property type="entry name" value="CAD-like"/>
</dbReference>
<accession>A0A8H5L0Z0</accession>
<comment type="cofactor">
    <cofactor evidence="1 11">
        <name>Zn(2+)</name>
        <dbReference type="ChEBI" id="CHEBI:29105"/>
    </cofactor>
</comment>
<dbReference type="EC" id="1.1.1.2" evidence="9"/>
<dbReference type="SMART" id="SM00829">
    <property type="entry name" value="PKS_ER"/>
    <property type="match status" value="1"/>
</dbReference>
<dbReference type="Gene3D" id="3.40.50.720">
    <property type="entry name" value="NAD(P)-binding Rossmann-like Domain"/>
    <property type="match status" value="1"/>
</dbReference>
<protein>
    <recommendedName>
        <fullName evidence="9">alcohol dehydrogenase (NADP(+))</fullName>
        <ecNumber evidence="9">1.1.1.2</ecNumber>
    </recommendedName>
</protein>
<dbReference type="InterPro" id="IPR013154">
    <property type="entry name" value="ADH-like_N"/>
</dbReference>
<keyword evidence="8" id="KW-0560">Oxidoreductase</keyword>
<evidence type="ECO:0000256" key="4">
    <source>
        <dbReference type="ARBA" id="ARBA00022553"/>
    </source>
</evidence>
<dbReference type="Pfam" id="PF08240">
    <property type="entry name" value="ADH_N"/>
    <property type="match status" value="1"/>
</dbReference>
<dbReference type="GO" id="GO:0008106">
    <property type="term" value="F:alcohol dehydrogenase (NADP+) activity"/>
    <property type="evidence" value="ECO:0007669"/>
    <property type="project" value="UniProtKB-EC"/>
</dbReference>
<dbReference type="GO" id="GO:0006066">
    <property type="term" value="P:alcohol metabolic process"/>
    <property type="evidence" value="ECO:0007669"/>
    <property type="project" value="UniProtKB-ARBA"/>
</dbReference>
<dbReference type="FunFam" id="3.40.50.720:FF:000158">
    <property type="entry name" value="Zinc-binding alcohol dehydrogenase"/>
    <property type="match status" value="1"/>
</dbReference>
<sequence>MTTDYKFEGWMGEDEKSAEGNMVWQEYEPKKWEETDVDIRITHCGICGSDIHVLRSGWRQAPYPVVVGHEIVGVAVHVGSQAEGGIKVGDIVGVGAQSDACLNRKLGDGDQKRPKCNECASGDENYCTRMAATYGSKFLSTGDKTQGGYARYHRCPSHFVFRIPEGVSPEYAAPLLCGGVTVYSPLKQFGAGPGKKVGIVGVGGLGHFAVLFARALGADEIVGISRRESKRKEAMDLGCTDYIATADEEGWETKHSRRLDLIISTVSSPKMPLADYIGLLRLDGTLVQVGLPEGQLPLPPGSLAGARRRIAGSGIGSPAEIKEMLQLVADKDIKPWVEMRPMSEANQAIVDFEAGKPRFRYVLMNPDS</sequence>
<evidence type="ECO:0000256" key="7">
    <source>
        <dbReference type="ARBA" id="ARBA00022857"/>
    </source>
</evidence>
<dbReference type="Pfam" id="PF00107">
    <property type="entry name" value="ADH_zinc_N"/>
    <property type="match status" value="1"/>
</dbReference>
<keyword evidence="7" id="KW-0521">NADP</keyword>
<dbReference type="PROSITE" id="PS00059">
    <property type="entry name" value="ADH_ZINC"/>
    <property type="match status" value="1"/>
</dbReference>
<dbReference type="CDD" id="cd05283">
    <property type="entry name" value="CAD1"/>
    <property type="match status" value="1"/>
</dbReference>
<keyword evidence="14" id="KW-1185">Reference proteome</keyword>
<dbReference type="EMBL" id="JAAOAR010000387">
    <property type="protein sequence ID" value="KAF5584309.1"/>
    <property type="molecule type" value="Genomic_DNA"/>
</dbReference>
<feature type="domain" description="Enoyl reductase (ER)" evidence="12">
    <location>
        <begin position="20"/>
        <end position="363"/>
    </location>
</feature>
<evidence type="ECO:0000256" key="5">
    <source>
        <dbReference type="ARBA" id="ARBA00022723"/>
    </source>
</evidence>
<dbReference type="InterPro" id="IPR013149">
    <property type="entry name" value="ADH-like_C"/>
</dbReference>
<dbReference type="Proteomes" id="UP000544095">
    <property type="component" value="Unassembled WGS sequence"/>
</dbReference>
<evidence type="ECO:0000256" key="2">
    <source>
        <dbReference type="ARBA" id="ARBA00008072"/>
    </source>
</evidence>
<dbReference type="GO" id="GO:0008270">
    <property type="term" value="F:zinc ion binding"/>
    <property type="evidence" value="ECO:0007669"/>
    <property type="project" value="InterPro"/>
</dbReference>
<dbReference type="InterPro" id="IPR020843">
    <property type="entry name" value="ER"/>
</dbReference>
<evidence type="ECO:0000313" key="13">
    <source>
        <dbReference type="EMBL" id="KAF5584309.1"/>
    </source>
</evidence>
<comment type="similarity">
    <text evidence="2 11">Belongs to the zinc-containing alcohol dehydrogenase family.</text>
</comment>
<gene>
    <name evidence="13" type="ORF">FPANT_7912</name>
</gene>
<evidence type="ECO:0000256" key="10">
    <source>
        <dbReference type="ARBA" id="ARBA00050997"/>
    </source>
</evidence>
<evidence type="ECO:0000256" key="11">
    <source>
        <dbReference type="RuleBase" id="RU361277"/>
    </source>
</evidence>
<dbReference type="SUPFAM" id="SSF50129">
    <property type="entry name" value="GroES-like"/>
    <property type="match status" value="1"/>
</dbReference>
<evidence type="ECO:0000256" key="6">
    <source>
        <dbReference type="ARBA" id="ARBA00022833"/>
    </source>
</evidence>
<dbReference type="SUPFAM" id="SSF51735">
    <property type="entry name" value="NAD(P)-binding Rossmann-fold domains"/>
    <property type="match status" value="1"/>
</dbReference>
<name>A0A8H5L0Z0_9HYPO</name>
<organism evidence="13 14">
    <name type="scientific">Fusarium pseudoanthophilum</name>
    <dbReference type="NCBI Taxonomy" id="48495"/>
    <lineage>
        <taxon>Eukaryota</taxon>
        <taxon>Fungi</taxon>
        <taxon>Dikarya</taxon>
        <taxon>Ascomycota</taxon>
        <taxon>Pezizomycotina</taxon>
        <taxon>Sordariomycetes</taxon>
        <taxon>Hypocreomycetidae</taxon>
        <taxon>Hypocreales</taxon>
        <taxon>Nectriaceae</taxon>
        <taxon>Fusarium</taxon>
        <taxon>Fusarium fujikuroi species complex</taxon>
    </lineage>
</organism>
<dbReference type="InterPro" id="IPR002328">
    <property type="entry name" value="ADH_Zn_CS"/>
</dbReference>
<evidence type="ECO:0000256" key="9">
    <source>
        <dbReference type="ARBA" id="ARBA00024074"/>
    </source>
</evidence>
<comment type="catalytic activity">
    <reaction evidence="10">
        <text>a primary alcohol + NADP(+) = an aldehyde + NADPH + H(+)</text>
        <dbReference type="Rhea" id="RHEA:15937"/>
        <dbReference type="ChEBI" id="CHEBI:15378"/>
        <dbReference type="ChEBI" id="CHEBI:15734"/>
        <dbReference type="ChEBI" id="CHEBI:17478"/>
        <dbReference type="ChEBI" id="CHEBI:57783"/>
        <dbReference type="ChEBI" id="CHEBI:58349"/>
        <dbReference type="EC" id="1.1.1.2"/>
    </reaction>
    <physiologicalReaction direction="left-to-right" evidence="10">
        <dbReference type="Rhea" id="RHEA:15938"/>
    </physiologicalReaction>
    <physiologicalReaction direction="right-to-left" evidence="10">
        <dbReference type="Rhea" id="RHEA:15939"/>
    </physiologicalReaction>
</comment>
<dbReference type="AlphaFoldDB" id="A0A8H5L0Z0"/>
<proteinExistence type="inferred from homology"/>
<evidence type="ECO:0000256" key="8">
    <source>
        <dbReference type="ARBA" id="ARBA00023002"/>
    </source>
</evidence>
<dbReference type="Gene3D" id="3.90.180.10">
    <property type="entry name" value="Medium-chain alcohol dehydrogenases, catalytic domain"/>
    <property type="match status" value="1"/>
</dbReference>
<reference evidence="13 14" key="1">
    <citation type="submission" date="2020-05" db="EMBL/GenBank/DDBJ databases">
        <title>Identification and distribution of gene clusters putatively required for synthesis of sphingolipid metabolism inhibitors in phylogenetically diverse species of the filamentous fungus Fusarium.</title>
        <authorList>
            <person name="Kim H.-S."/>
            <person name="Busman M."/>
            <person name="Brown D.W."/>
            <person name="Divon H."/>
            <person name="Uhlig S."/>
            <person name="Proctor R.H."/>
        </authorList>
    </citation>
    <scope>NUCLEOTIDE SEQUENCE [LARGE SCALE GENOMIC DNA]</scope>
    <source>
        <strain evidence="13 14">NRRL 25211</strain>
    </source>
</reference>
<evidence type="ECO:0000313" key="14">
    <source>
        <dbReference type="Proteomes" id="UP000544095"/>
    </source>
</evidence>
<evidence type="ECO:0000256" key="1">
    <source>
        <dbReference type="ARBA" id="ARBA00001947"/>
    </source>
</evidence>
<dbReference type="PANTHER" id="PTHR42683">
    <property type="entry name" value="ALDEHYDE REDUCTASE"/>
    <property type="match status" value="1"/>
</dbReference>
<evidence type="ECO:0000256" key="3">
    <source>
        <dbReference type="ARBA" id="ARBA00011738"/>
    </source>
</evidence>
<dbReference type="InterPro" id="IPR011032">
    <property type="entry name" value="GroES-like_sf"/>
</dbReference>
<keyword evidence="6 11" id="KW-0862">Zinc</keyword>
<dbReference type="InterPro" id="IPR036291">
    <property type="entry name" value="NAD(P)-bd_dom_sf"/>
</dbReference>
<evidence type="ECO:0000259" key="12">
    <source>
        <dbReference type="SMART" id="SM00829"/>
    </source>
</evidence>
<comment type="caution">
    <text evidence="13">The sequence shown here is derived from an EMBL/GenBank/DDBJ whole genome shotgun (WGS) entry which is preliminary data.</text>
</comment>
<keyword evidence="4" id="KW-0597">Phosphoprotein</keyword>
<keyword evidence="5 11" id="KW-0479">Metal-binding</keyword>